<dbReference type="VEuPathDB" id="FungiDB:PSTT_06501"/>
<dbReference type="VEuPathDB" id="FungiDB:PSHT_02421"/>
<dbReference type="Proteomes" id="UP000238274">
    <property type="component" value="Unassembled WGS sequence"/>
</dbReference>
<dbReference type="EMBL" id="PKSM01000021">
    <property type="protein sequence ID" value="POW21419.1"/>
    <property type="molecule type" value="Genomic_DNA"/>
</dbReference>
<feature type="region of interest" description="Disordered" evidence="1">
    <location>
        <begin position="71"/>
        <end position="103"/>
    </location>
</feature>
<dbReference type="PANTHER" id="PTHR48203:SF1">
    <property type="entry name" value="VACUOLAR PROTEIN SORTING-ASSOCIATED PROTEIN 62"/>
    <property type="match status" value="1"/>
</dbReference>
<evidence type="ECO:0008006" key="4">
    <source>
        <dbReference type="Google" id="ProtNLM"/>
    </source>
</evidence>
<dbReference type="PANTHER" id="PTHR48203">
    <property type="entry name" value="BNAC01G40110D PROTEIN"/>
    <property type="match status" value="1"/>
</dbReference>
<reference evidence="2 3" key="1">
    <citation type="submission" date="2017-12" db="EMBL/GenBank/DDBJ databases">
        <title>Gene loss provides genomic basis for host adaptation in cereal stripe rust fungi.</title>
        <authorList>
            <person name="Xia C."/>
        </authorList>
    </citation>
    <scope>NUCLEOTIDE SEQUENCE [LARGE SCALE GENOMIC DNA]</scope>
    <source>
        <strain evidence="2 3">93TX-2</strain>
    </source>
</reference>
<name>A0A2S4WI50_9BASI</name>
<reference evidence="3" key="2">
    <citation type="journal article" date="2018" name="BMC Genomics">
        <title>Genomic insights into host adaptation between the wheat stripe rust pathogen (Puccinia striiformis f. sp. tritici) and the barley stripe rust pathogen (Puccinia striiformis f. sp. hordei).</title>
        <authorList>
            <person name="Xia C."/>
            <person name="Wang M."/>
            <person name="Yin C."/>
            <person name="Cornejo O.E."/>
            <person name="Hulbert S.H."/>
            <person name="Chen X."/>
        </authorList>
    </citation>
    <scope>NUCLEOTIDE SEQUENCE [LARGE SCALE GENOMIC DNA]</scope>
    <source>
        <strain evidence="3">93TX-2</strain>
    </source>
</reference>
<gene>
    <name evidence="2" type="ORF">PSHT_02421</name>
</gene>
<comment type="caution">
    <text evidence="2">The sequence shown here is derived from an EMBL/GenBank/DDBJ whole genome shotgun (WGS) entry which is preliminary data.</text>
</comment>
<dbReference type="AlphaFoldDB" id="A0A2S4WI50"/>
<dbReference type="OrthoDB" id="2498178at2759"/>
<sequence>MNQQQRPAIQTTTNSIGIQEDEFIINTIDEVPSYVLEYAPVIHLNSKEPFWPASLEEHLRNISILQDDKDSSKLDLKPSQDDPSLKSDPLSHPWLVSRDGIPDDNRKSQASTVILILVDKSSIVGKPGTIDAFWFFFYSFNLGPTIANIHFGNHMADWEHCMMRFENGKPQAVHLSAHADGHSYTYECLEKSDHKRPLIFSALGSHALYCKPGTHDYSPVKIVGPTRDKFRAIDPEKDGKLIPCLKFRGQWGDQFSSPTINPQKKLGGGWLSNINLFQPMKRTVSLHNLRWGDGVTGPRDKDLDRPGMNRFGNRIHTSI</sequence>
<evidence type="ECO:0000313" key="3">
    <source>
        <dbReference type="Proteomes" id="UP000238274"/>
    </source>
</evidence>
<proteinExistence type="predicted"/>
<reference evidence="3" key="3">
    <citation type="journal article" date="2018" name="Mol. Plant Microbe Interact.">
        <title>Genome sequence resources for the wheat stripe rust pathogen (Puccinia striiformis f. sp. tritici) and the barley stripe rust pathogen (Puccinia striiformis f. sp. hordei).</title>
        <authorList>
            <person name="Xia C."/>
            <person name="Wang M."/>
            <person name="Yin C."/>
            <person name="Cornejo O.E."/>
            <person name="Hulbert S.H."/>
            <person name="Chen X."/>
        </authorList>
    </citation>
    <scope>NUCLEOTIDE SEQUENCE [LARGE SCALE GENOMIC DNA]</scope>
    <source>
        <strain evidence="3">93TX-2</strain>
    </source>
</reference>
<evidence type="ECO:0000313" key="2">
    <source>
        <dbReference type="EMBL" id="POW21419.1"/>
    </source>
</evidence>
<keyword evidence="3" id="KW-1185">Reference proteome</keyword>
<protein>
    <recommendedName>
        <fullName evidence="4">Vacuolar protein sorting-associated protein 62</fullName>
    </recommendedName>
</protein>
<accession>A0A2S4WI50</accession>
<dbReference type="Pfam" id="PF06101">
    <property type="entry name" value="Vps62"/>
    <property type="match status" value="1"/>
</dbReference>
<dbReference type="InterPro" id="IPR009291">
    <property type="entry name" value="Vps62"/>
</dbReference>
<feature type="compositionally biased region" description="Basic and acidic residues" evidence="1">
    <location>
        <begin position="71"/>
        <end position="85"/>
    </location>
</feature>
<organism evidence="2 3">
    <name type="scientific">Puccinia striiformis</name>
    <dbReference type="NCBI Taxonomy" id="27350"/>
    <lineage>
        <taxon>Eukaryota</taxon>
        <taxon>Fungi</taxon>
        <taxon>Dikarya</taxon>
        <taxon>Basidiomycota</taxon>
        <taxon>Pucciniomycotina</taxon>
        <taxon>Pucciniomycetes</taxon>
        <taxon>Pucciniales</taxon>
        <taxon>Pucciniaceae</taxon>
        <taxon>Puccinia</taxon>
    </lineage>
</organism>
<evidence type="ECO:0000256" key="1">
    <source>
        <dbReference type="SAM" id="MobiDB-lite"/>
    </source>
</evidence>